<gene>
    <name evidence="2" type="ORF">DFH07DRAFT_1060250</name>
</gene>
<keyword evidence="3" id="KW-1185">Reference proteome</keyword>
<sequence length="579" mass="63581">MSSQPAGSRNSNATEESTRLGRSSSNPSIGIHIVIVTPEGPYTETDIAKVRCLRLSASSIPLPLPSASFAFQLVPLPSLSHPMLHRIGVSIPIPSQSLSFSALSHLFSGPYLLASSIPRPLPVIRPARRFGFRQRDRQGIQSARATHTSLKRHQSPILFDFRCALPSSSPCPPPFSSYFHHHVVVDPHPHFRRVLVPPRLGLHLPYPPNHPPTAPNLNGSRDGRGTGTVSLDDRGYSQPRFSTVTCSNRALLPFTVSLALLTILFRSAQRSRPSAELFIAELAAPTLPPDTPVSLCTAPRTSRTTFGCQTRGISASASRPAAPCLYERDLTTRLALFVVVCQRSRWCQDIRPRSSHPASPRMSLADAQTRVSPSYQCSWCIHGDLGFRQTGDMTGVWARTARTLLRLSGYPAYFLCAPSARSRVAPQSSIEQLGDGPGWEERMMYWTIGCSRRVDDTPIIGDGAQRALRRSTDLLLADWMRSPSQAQRYIPPRSQLWPFYADAHGGGLMGRRGVSGEDGRAREEKARAIGRARRAAGMDLKVCKRRSVAQGLPSPSHRSPVRGPAKSHGILAGEARRWY</sequence>
<evidence type="ECO:0000313" key="3">
    <source>
        <dbReference type="Proteomes" id="UP001215280"/>
    </source>
</evidence>
<feature type="region of interest" description="Disordered" evidence="1">
    <location>
        <begin position="547"/>
        <end position="579"/>
    </location>
</feature>
<evidence type="ECO:0000313" key="2">
    <source>
        <dbReference type="EMBL" id="KAJ7759430.1"/>
    </source>
</evidence>
<feature type="region of interest" description="Disordered" evidence="1">
    <location>
        <begin position="1"/>
        <end position="25"/>
    </location>
</feature>
<proteinExistence type="predicted"/>
<name>A0AAD7J8J4_9AGAR</name>
<dbReference type="Proteomes" id="UP001215280">
    <property type="component" value="Unassembled WGS sequence"/>
</dbReference>
<dbReference type="EMBL" id="JARJLG010000052">
    <property type="protein sequence ID" value="KAJ7759430.1"/>
    <property type="molecule type" value="Genomic_DNA"/>
</dbReference>
<protein>
    <submittedName>
        <fullName evidence="2">Uncharacterized protein</fullName>
    </submittedName>
</protein>
<comment type="caution">
    <text evidence="2">The sequence shown here is derived from an EMBL/GenBank/DDBJ whole genome shotgun (WGS) entry which is preliminary data.</text>
</comment>
<feature type="region of interest" description="Disordered" evidence="1">
    <location>
        <begin position="208"/>
        <end position="234"/>
    </location>
</feature>
<dbReference type="AlphaFoldDB" id="A0AAD7J8J4"/>
<reference evidence="2" key="1">
    <citation type="submission" date="2023-03" db="EMBL/GenBank/DDBJ databases">
        <title>Massive genome expansion in bonnet fungi (Mycena s.s.) driven by repeated elements and novel gene families across ecological guilds.</title>
        <authorList>
            <consortium name="Lawrence Berkeley National Laboratory"/>
            <person name="Harder C.B."/>
            <person name="Miyauchi S."/>
            <person name="Viragh M."/>
            <person name="Kuo A."/>
            <person name="Thoen E."/>
            <person name="Andreopoulos B."/>
            <person name="Lu D."/>
            <person name="Skrede I."/>
            <person name="Drula E."/>
            <person name="Henrissat B."/>
            <person name="Morin E."/>
            <person name="Kohler A."/>
            <person name="Barry K."/>
            <person name="LaButti K."/>
            <person name="Morin E."/>
            <person name="Salamov A."/>
            <person name="Lipzen A."/>
            <person name="Mereny Z."/>
            <person name="Hegedus B."/>
            <person name="Baldrian P."/>
            <person name="Stursova M."/>
            <person name="Weitz H."/>
            <person name="Taylor A."/>
            <person name="Grigoriev I.V."/>
            <person name="Nagy L.G."/>
            <person name="Martin F."/>
            <person name="Kauserud H."/>
        </authorList>
    </citation>
    <scope>NUCLEOTIDE SEQUENCE</scope>
    <source>
        <strain evidence="2">CBHHK188m</strain>
    </source>
</reference>
<accession>A0AAD7J8J4</accession>
<organism evidence="2 3">
    <name type="scientific">Mycena maculata</name>
    <dbReference type="NCBI Taxonomy" id="230809"/>
    <lineage>
        <taxon>Eukaryota</taxon>
        <taxon>Fungi</taxon>
        <taxon>Dikarya</taxon>
        <taxon>Basidiomycota</taxon>
        <taxon>Agaricomycotina</taxon>
        <taxon>Agaricomycetes</taxon>
        <taxon>Agaricomycetidae</taxon>
        <taxon>Agaricales</taxon>
        <taxon>Marasmiineae</taxon>
        <taxon>Mycenaceae</taxon>
        <taxon>Mycena</taxon>
    </lineage>
</organism>
<evidence type="ECO:0000256" key="1">
    <source>
        <dbReference type="SAM" id="MobiDB-lite"/>
    </source>
</evidence>